<comment type="caution">
    <text evidence="2">The sequence shown here is derived from an EMBL/GenBank/DDBJ whole genome shotgun (WGS) entry which is preliminary data.</text>
</comment>
<sequence>MRYLIEAFDKVTDLQVFVIELPHGCEDKLKTIMQWSEEQHGWEGYNLTPAQLTAIETLAGRVINDSIHHFQLTCNV</sequence>
<keyword evidence="3" id="KW-1185">Reference proteome</keyword>
<evidence type="ECO:0000313" key="3">
    <source>
        <dbReference type="Proteomes" id="UP000814172"/>
    </source>
</evidence>
<dbReference type="GeneID" id="99805559"/>
<dbReference type="AlphaFoldDB" id="A0AAW5A8L8"/>
<feature type="domain" description="DUF7683" evidence="1">
    <location>
        <begin position="3"/>
        <end position="72"/>
    </location>
</feature>
<dbReference type="Pfam" id="PF24731">
    <property type="entry name" value="DUF7683"/>
    <property type="match status" value="1"/>
</dbReference>
<proteinExistence type="predicted"/>
<name>A0AAW5A8L8_9PSED</name>
<reference evidence="2 3" key="1">
    <citation type="submission" date="2019-11" db="EMBL/GenBank/DDBJ databases">
        <title>Epiphytic Pseudomonas syringae from cherry orchards.</title>
        <authorList>
            <person name="Hulin M.T."/>
        </authorList>
    </citation>
    <scope>NUCLEOTIDE SEQUENCE [LARGE SCALE GENOMIC DNA]</scope>
    <source>
        <strain evidence="2 3">PA-6-9F</strain>
    </source>
</reference>
<evidence type="ECO:0000313" key="2">
    <source>
        <dbReference type="EMBL" id="MCF5056581.1"/>
    </source>
</evidence>
<gene>
    <name evidence="2" type="ORF">GIW75_06365</name>
</gene>
<dbReference type="RefSeq" id="WP_070995762.1">
    <property type="nucleotide sequence ID" value="NZ_CAXAQB010000051.1"/>
</dbReference>
<organism evidence="2 3">
    <name type="scientific">Pseudomonas proteolytica</name>
    <dbReference type="NCBI Taxonomy" id="219574"/>
    <lineage>
        <taxon>Bacteria</taxon>
        <taxon>Pseudomonadati</taxon>
        <taxon>Pseudomonadota</taxon>
        <taxon>Gammaproteobacteria</taxon>
        <taxon>Pseudomonadales</taxon>
        <taxon>Pseudomonadaceae</taxon>
        <taxon>Pseudomonas</taxon>
    </lineage>
</organism>
<evidence type="ECO:0000259" key="1">
    <source>
        <dbReference type="Pfam" id="PF24731"/>
    </source>
</evidence>
<dbReference type="InterPro" id="IPR056100">
    <property type="entry name" value="DUF7683"/>
</dbReference>
<dbReference type="EMBL" id="WKEW01000013">
    <property type="protein sequence ID" value="MCF5056581.1"/>
    <property type="molecule type" value="Genomic_DNA"/>
</dbReference>
<dbReference type="Proteomes" id="UP000814172">
    <property type="component" value="Unassembled WGS sequence"/>
</dbReference>
<protein>
    <recommendedName>
        <fullName evidence="1">DUF7683 domain-containing protein</fullName>
    </recommendedName>
</protein>
<accession>A0AAW5A8L8</accession>